<name>A0A6L9LD18_9BACT</name>
<dbReference type="Pfam" id="PF07995">
    <property type="entry name" value="GSDH"/>
    <property type="match status" value="1"/>
</dbReference>
<dbReference type="InterPro" id="IPR013783">
    <property type="entry name" value="Ig-like_fold"/>
</dbReference>
<gene>
    <name evidence="2" type="ORF">GK108_26400</name>
</gene>
<dbReference type="EMBL" id="JAAFZH010000017">
    <property type="protein sequence ID" value="NDU98445.1"/>
    <property type="molecule type" value="Genomic_DNA"/>
</dbReference>
<keyword evidence="3" id="KW-1185">Reference proteome</keyword>
<dbReference type="SMART" id="SM00736">
    <property type="entry name" value="CADG"/>
    <property type="match status" value="1"/>
</dbReference>
<evidence type="ECO:0000313" key="2">
    <source>
        <dbReference type="EMBL" id="NDU98445.1"/>
    </source>
</evidence>
<dbReference type="InterPro" id="IPR011041">
    <property type="entry name" value="Quinoprot_gluc/sorb_DH_b-prop"/>
</dbReference>
<dbReference type="InterPro" id="IPR012938">
    <property type="entry name" value="Glc/Sorbosone_DH"/>
</dbReference>
<dbReference type="AlphaFoldDB" id="A0A6L9LD18"/>
<dbReference type="Gene3D" id="2.120.10.30">
    <property type="entry name" value="TolB, C-terminal domain"/>
    <property type="match status" value="1"/>
</dbReference>
<dbReference type="PANTHER" id="PTHR19328">
    <property type="entry name" value="HEDGEHOG-INTERACTING PROTEIN"/>
    <property type="match status" value="1"/>
</dbReference>
<comment type="caution">
    <text evidence="2">The sequence shown here is derived from an EMBL/GenBank/DDBJ whole genome shotgun (WGS) entry which is preliminary data.</text>
</comment>
<dbReference type="InterPro" id="IPR026444">
    <property type="entry name" value="Secre_tail"/>
</dbReference>
<proteinExistence type="predicted"/>
<evidence type="ECO:0000259" key="1">
    <source>
        <dbReference type="SMART" id="SM00736"/>
    </source>
</evidence>
<sequence>MTTFYGFLLIRSEKHRCATSQPIPHWALFCLFLVSLIGELGYAQTFPASFSQVQVVNGLSSPTVAAFAPDGRIFVAEQAGALRVIKNGNLLPTPFVQLSVDPSGERGLIGFVFDPNFNNNHYVYVYYTVPGTPAHNRVSRLTANGDVALANSETILLELDNLSSATNHNGGSMAFGKDGKLYIGVGENANAANSQILDNYLGKILRINSDGSIPADNPFQTGSVAKRSIWAYGLRNPYTITVQPGTGRLFVNDVGAGTWEEINDATTGGLNFGWPSAEGNSSNSAFTNPVYAYGHGSGDGIGCAITGGTFFNPANTNYPASFIGKYFYQDFCSNWINVLDLSTTPATRASFATGLPANALSILTGPDGNLYYLSIATGALYKIIYNSPNPDPGTFAITGVTIVNCATVSAGQRSVSLNPQYAGLTGQPVSFSIANEFPATTNPGPYTLTLYTDNPTITLKATQRGTSGTASFTYNWLAACTGGSTPNTPPTVAASIANQSATVGQNVSFSIPAGTFTDAETPNNLTYSVSGLPAGLAFSAPSTITGVPSASGVSTVTVTAKDPGNLSASTTFTITVNPGSTPNPGTFAITGATLVNCATISPGKRSVSLTPQYSGITGQPISFSVTNEMLPTTNPGPYTLTLYTDNPTITLKAVQSGTPGEASFSYNWLTACSGAARQGIESSSLLRIVVLGNPAVNETVEIDIQGATGESLRLQMLDQQGRPVSERNIQEAGAIERLTMPLGKSSGMYFLQATTSTQREVVKISKP</sequence>
<accession>A0A6L9LD18</accession>
<reference evidence="2 3" key="1">
    <citation type="submission" date="2020-02" db="EMBL/GenBank/DDBJ databases">
        <title>Draft genome sequence of two Spirosoma agri KCTC 52727 and Spirosoma terrae KCTC 52035.</title>
        <authorList>
            <person name="Rojas J."/>
            <person name="Ambika Manirajan B."/>
            <person name="Suarez C."/>
            <person name="Ratering S."/>
            <person name="Schnell S."/>
        </authorList>
    </citation>
    <scope>NUCLEOTIDE SEQUENCE [LARGE SCALE GENOMIC DNA]</scope>
    <source>
        <strain evidence="2 3">KCTC 52035</strain>
    </source>
</reference>
<dbReference type="PANTHER" id="PTHR19328:SF75">
    <property type="entry name" value="ALDOSE SUGAR DEHYDROGENASE YLII"/>
    <property type="match status" value="1"/>
</dbReference>
<dbReference type="Gene3D" id="2.60.40.10">
    <property type="entry name" value="Immunoglobulins"/>
    <property type="match status" value="1"/>
</dbReference>
<dbReference type="InterPro" id="IPR011042">
    <property type="entry name" value="6-blade_b-propeller_TolB-like"/>
</dbReference>
<dbReference type="RefSeq" id="WP_163954579.1">
    <property type="nucleotide sequence ID" value="NZ_JAAFZH010000017.1"/>
</dbReference>
<dbReference type="SUPFAM" id="SSF49313">
    <property type="entry name" value="Cadherin-like"/>
    <property type="match status" value="1"/>
</dbReference>
<dbReference type="SUPFAM" id="SSF50952">
    <property type="entry name" value="Soluble quinoprotein glucose dehydrogenase"/>
    <property type="match status" value="1"/>
</dbReference>
<organism evidence="2 3">
    <name type="scientific">Spirosoma terrae</name>
    <dbReference type="NCBI Taxonomy" id="1968276"/>
    <lineage>
        <taxon>Bacteria</taxon>
        <taxon>Pseudomonadati</taxon>
        <taxon>Bacteroidota</taxon>
        <taxon>Cytophagia</taxon>
        <taxon>Cytophagales</taxon>
        <taxon>Cytophagaceae</taxon>
        <taxon>Spirosoma</taxon>
    </lineage>
</organism>
<dbReference type="GO" id="GO:0016020">
    <property type="term" value="C:membrane"/>
    <property type="evidence" value="ECO:0007669"/>
    <property type="project" value="InterPro"/>
</dbReference>
<dbReference type="InterPro" id="IPR015919">
    <property type="entry name" value="Cadherin-like_sf"/>
</dbReference>
<dbReference type="NCBIfam" id="TIGR04183">
    <property type="entry name" value="Por_Secre_tail"/>
    <property type="match status" value="1"/>
</dbReference>
<dbReference type="Proteomes" id="UP000474175">
    <property type="component" value="Unassembled WGS sequence"/>
</dbReference>
<dbReference type="GO" id="GO:0005509">
    <property type="term" value="F:calcium ion binding"/>
    <property type="evidence" value="ECO:0007669"/>
    <property type="project" value="InterPro"/>
</dbReference>
<dbReference type="Pfam" id="PF05345">
    <property type="entry name" value="He_PIG"/>
    <property type="match status" value="1"/>
</dbReference>
<dbReference type="InterPro" id="IPR006644">
    <property type="entry name" value="Cadg"/>
</dbReference>
<protein>
    <submittedName>
        <fullName evidence="2">T9SS type A sorting domain-containing protein</fullName>
    </submittedName>
</protein>
<feature type="domain" description="Dystroglycan-type cadherin-like" evidence="1">
    <location>
        <begin position="491"/>
        <end position="583"/>
    </location>
</feature>
<evidence type="ECO:0000313" key="3">
    <source>
        <dbReference type="Proteomes" id="UP000474175"/>
    </source>
</evidence>